<dbReference type="AlphaFoldDB" id="A0A842IV29"/>
<dbReference type="FunFam" id="3.60.70.12:FF:000004">
    <property type="entry name" value="Beta-peptidyl aminopeptidase BapA"/>
    <property type="match status" value="1"/>
</dbReference>
<dbReference type="Gene3D" id="3.60.70.12">
    <property type="entry name" value="L-amino peptidase D-ALA esterase/amidase"/>
    <property type="match status" value="1"/>
</dbReference>
<organism evidence="2 3">
    <name type="scientific">Winogradskyella flava</name>
    <dbReference type="NCBI Taxonomy" id="1884876"/>
    <lineage>
        <taxon>Bacteria</taxon>
        <taxon>Pseudomonadati</taxon>
        <taxon>Bacteroidota</taxon>
        <taxon>Flavobacteriia</taxon>
        <taxon>Flavobacteriales</taxon>
        <taxon>Flavobacteriaceae</taxon>
        <taxon>Winogradskyella</taxon>
    </lineage>
</organism>
<dbReference type="PANTHER" id="PTHR36512:SF3">
    <property type="entry name" value="BLR5678 PROTEIN"/>
    <property type="match status" value="1"/>
</dbReference>
<dbReference type="SUPFAM" id="SSF56266">
    <property type="entry name" value="DmpA/ArgJ-like"/>
    <property type="match status" value="1"/>
</dbReference>
<dbReference type="EMBL" id="JACLCP010000003">
    <property type="protein sequence ID" value="MBC2845606.1"/>
    <property type="molecule type" value="Genomic_DNA"/>
</dbReference>
<dbReference type="GO" id="GO:0004177">
    <property type="term" value="F:aminopeptidase activity"/>
    <property type="evidence" value="ECO:0007669"/>
    <property type="project" value="TreeGrafter"/>
</dbReference>
<evidence type="ECO:0000313" key="2">
    <source>
        <dbReference type="EMBL" id="MBC2845606.1"/>
    </source>
</evidence>
<dbReference type="InterPro" id="IPR016117">
    <property type="entry name" value="ArgJ-like_dom_sf"/>
</dbReference>
<keyword evidence="3" id="KW-1185">Reference proteome</keyword>
<accession>A0A842IV29</accession>
<name>A0A842IV29_9FLAO</name>
<evidence type="ECO:0000313" key="3">
    <source>
        <dbReference type="Proteomes" id="UP000533900"/>
    </source>
</evidence>
<reference evidence="2" key="1">
    <citation type="submission" date="2020-08" db="EMBL/GenBank/DDBJ databases">
        <title>Winogradskyella ouciana sp. nov., isolated from the hadal seawater of the Mariana Trench.</title>
        <authorList>
            <person name="He X."/>
        </authorList>
    </citation>
    <scope>NUCLEOTIDE SEQUENCE [LARGE SCALE GENOMIC DNA]</scope>
    <source>
        <strain evidence="2">KCTC 52348</strain>
    </source>
</reference>
<dbReference type="CDD" id="cd02253">
    <property type="entry name" value="DmpA"/>
    <property type="match status" value="1"/>
</dbReference>
<gene>
    <name evidence="2" type="ORF">H7F21_10930</name>
</gene>
<dbReference type="PANTHER" id="PTHR36512">
    <property type="entry name" value="D-AMINOPEPTIDASE"/>
    <property type="match status" value="1"/>
</dbReference>
<dbReference type="RefSeq" id="WP_185789327.1">
    <property type="nucleotide sequence ID" value="NZ_JACLCP010000003.1"/>
</dbReference>
<proteinExistence type="inferred from homology"/>
<evidence type="ECO:0000256" key="1">
    <source>
        <dbReference type="ARBA" id="ARBA00007068"/>
    </source>
</evidence>
<comment type="caution">
    <text evidence="2">The sequence shown here is derived from an EMBL/GenBank/DDBJ whole genome shotgun (WGS) entry which is preliminary data.</text>
</comment>
<dbReference type="Pfam" id="PF03576">
    <property type="entry name" value="Peptidase_S58"/>
    <property type="match status" value="1"/>
</dbReference>
<dbReference type="Proteomes" id="UP000533900">
    <property type="component" value="Unassembled WGS sequence"/>
</dbReference>
<protein>
    <submittedName>
        <fullName evidence="2">P1 family peptidase</fullName>
    </submittedName>
</protein>
<sequence length="391" mass="42285">MKNIILVFTILFASFQSYGQQSRARDLGIPFTGMPGALNAITDVTGVEVGYSTIISGKGENNVGKGPIRTGVTAIFPRGKAKKFSPVYANWYSLNGNGEMTGTTWITESGFLETPIMITNTNSVGVVRDAVLKWYVDTDWYNGEDWWYTYPVVAETYDGFLNDIYGFHVKEEHVLEAIEDASSGEIAEGNVGGGTGMMCLGYKGGTGTASRIIKVKDSTYTVAALVQSNFGAKRNLSIAGVPVGLELEEHQGIDYKAPPQSRREEGDGSIIVVIATDAPLLPHQLKKVAQRIPLGVGIVGGRGSNGSGDIFIAFSTANEQAFNRDETTTVTTMPNDRLMPVFEATVQVVEEAIINAMVAAEDMEGINGNKAYAIPHDLLIKAMKKYNRLKE</sequence>
<dbReference type="InterPro" id="IPR005321">
    <property type="entry name" value="Peptidase_S58_DmpA"/>
</dbReference>
<comment type="similarity">
    <text evidence="1">Belongs to the peptidase S58 family.</text>
</comment>